<proteinExistence type="predicted"/>
<dbReference type="Gene3D" id="3.40.50.2000">
    <property type="entry name" value="Glycogen Phosphorylase B"/>
    <property type="match status" value="1"/>
</dbReference>
<dbReference type="SUPFAM" id="SSF53756">
    <property type="entry name" value="UDP-Glycosyltransferase/glycogen phosphorylase"/>
    <property type="match status" value="1"/>
</dbReference>
<keyword evidence="2 3" id="KW-0802">TPR repeat</keyword>
<dbReference type="SUPFAM" id="SSF48452">
    <property type="entry name" value="TPR-like"/>
    <property type="match status" value="1"/>
</dbReference>
<dbReference type="Proteomes" id="UP000027451">
    <property type="component" value="Unassembled WGS sequence"/>
</dbReference>
<organism evidence="4 5">
    <name type="scientific">Caballeronia zhejiangensis</name>
    <dbReference type="NCBI Taxonomy" id="871203"/>
    <lineage>
        <taxon>Bacteria</taxon>
        <taxon>Pseudomonadati</taxon>
        <taxon>Pseudomonadota</taxon>
        <taxon>Betaproteobacteria</taxon>
        <taxon>Burkholderiales</taxon>
        <taxon>Burkholderiaceae</taxon>
        <taxon>Caballeronia</taxon>
    </lineage>
</organism>
<dbReference type="InterPro" id="IPR011990">
    <property type="entry name" value="TPR-like_helical_dom_sf"/>
</dbReference>
<protein>
    <recommendedName>
        <fullName evidence="6">Tetratricopeptide repeat protein</fullName>
    </recommendedName>
</protein>
<name>A0A656QWS6_9BURK</name>
<dbReference type="InterPro" id="IPR050498">
    <property type="entry name" value="Ycf3"/>
</dbReference>
<evidence type="ECO:0000256" key="3">
    <source>
        <dbReference type="PROSITE-ProRule" id="PRU00339"/>
    </source>
</evidence>
<dbReference type="AlphaFoldDB" id="A0A656QWS6"/>
<evidence type="ECO:0000313" key="4">
    <source>
        <dbReference type="EMBL" id="KDR34248.1"/>
    </source>
</evidence>
<dbReference type="Pfam" id="PF01075">
    <property type="entry name" value="Glyco_transf_9"/>
    <property type="match status" value="1"/>
</dbReference>
<dbReference type="Gene3D" id="1.25.40.10">
    <property type="entry name" value="Tetratricopeptide repeat domain"/>
    <property type="match status" value="2"/>
</dbReference>
<dbReference type="PANTHER" id="PTHR44858:SF1">
    <property type="entry name" value="UDP-N-ACETYLGLUCOSAMINE--PEPTIDE N-ACETYLGLUCOSAMINYLTRANSFERASE SPINDLY-RELATED"/>
    <property type="match status" value="1"/>
</dbReference>
<dbReference type="SMART" id="SM00028">
    <property type="entry name" value="TPR"/>
    <property type="match status" value="3"/>
</dbReference>
<dbReference type="InterPro" id="IPR019734">
    <property type="entry name" value="TPR_rpt"/>
</dbReference>
<reference evidence="4 5" key="1">
    <citation type="submission" date="2014-03" db="EMBL/GenBank/DDBJ databases">
        <title>Draft Genome Sequences of Four Burkholderia Strains.</title>
        <authorList>
            <person name="Liu X.Y."/>
            <person name="Li C.X."/>
            <person name="Xu J.H."/>
        </authorList>
    </citation>
    <scope>NUCLEOTIDE SEQUENCE [LARGE SCALE GENOMIC DNA]</scope>
    <source>
        <strain evidence="4 5">OP-1</strain>
    </source>
</reference>
<dbReference type="Pfam" id="PF13432">
    <property type="entry name" value="TPR_16"/>
    <property type="match status" value="1"/>
</dbReference>
<feature type="repeat" description="TPR" evidence="3">
    <location>
        <begin position="146"/>
        <end position="179"/>
    </location>
</feature>
<keyword evidence="5" id="KW-1185">Reference proteome</keyword>
<dbReference type="Pfam" id="PF13414">
    <property type="entry name" value="TPR_11"/>
    <property type="match status" value="1"/>
</dbReference>
<keyword evidence="1" id="KW-0677">Repeat</keyword>
<dbReference type="PANTHER" id="PTHR44858">
    <property type="entry name" value="TETRATRICOPEPTIDE REPEAT PROTEIN 6"/>
    <property type="match status" value="1"/>
</dbReference>
<dbReference type="EMBL" id="JFHD01000001">
    <property type="protein sequence ID" value="KDR34248.1"/>
    <property type="molecule type" value="Genomic_DNA"/>
</dbReference>
<comment type="caution">
    <text evidence="4">The sequence shown here is derived from an EMBL/GenBank/DDBJ whole genome shotgun (WGS) entry which is preliminary data.</text>
</comment>
<accession>A0A656QWS6</accession>
<evidence type="ECO:0000313" key="5">
    <source>
        <dbReference type="Proteomes" id="UP000027451"/>
    </source>
</evidence>
<sequence length="502" mass="56633">MWHGTFDIEPHEAHYAIEATNGLIRLGEPLLALEMCTRWIARNPDNAIVRVQRGIIYLNECGDRESAIECFVEALEFDPDNCDAHSALAQIYLFAGRPELMRFHAKQALIRADEKSALHLRGRFLSDYAGVIERAGALLAQTPDDVDIWLMLGKALYMQSRYLEALNAFSRAEEIAPHRVDAFGPLGDVLILLGREREGWRKLEGVSSDEYVLALDPDIAPYLSKWWRGQSLQGKRILVAYHAGVGDNLMLARYASRLTAAGASVHFVCRPELHRLFRDLDGAQTVASGWRPDELANYDYWVFDYLLPAYVHETAAAISDSRRGYIEAPTDARARWDSFMQPYAGKLKVGLCWYSGPHNFSGIDRFVPARALKPLSEIEGIEWFVLQKNQANASLTRQSGIRAHDVSSQWTDFADTAGFIDHLDLVISVDSSPLHLAGALGKPTWGILPSAPEWRWGLQGERTEWYPTVRLYRQKKLHDWEPVIGRIAHDLRELVGERGASV</sequence>
<dbReference type="GO" id="GO:0016757">
    <property type="term" value="F:glycosyltransferase activity"/>
    <property type="evidence" value="ECO:0007669"/>
    <property type="project" value="InterPro"/>
</dbReference>
<evidence type="ECO:0000256" key="2">
    <source>
        <dbReference type="ARBA" id="ARBA00022803"/>
    </source>
</evidence>
<dbReference type="InterPro" id="IPR002201">
    <property type="entry name" value="Glyco_trans_9"/>
</dbReference>
<evidence type="ECO:0000256" key="1">
    <source>
        <dbReference type="ARBA" id="ARBA00022737"/>
    </source>
</evidence>
<gene>
    <name evidence="4" type="ORF">BG60_00460</name>
</gene>
<dbReference type="PROSITE" id="PS50005">
    <property type="entry name" value="TPR"/>
    <property type="match status" value="1"/>
</dbReference>
<evidence type="ECO:0008006" key="6">
    <source>
        <dbReference type="Google" id="ProtNLM"/>
    </source>
</evidence>